<dbReference type="SUPFAM" id="SSF53850">
    <property type="entry name" value="Periplasmic binding protein-like II"/>
    <property type="match status" value="1"/>
</dbReference>
<keyword evidence="3 4" id="KW-0732">Signal</keyword>
<evidence type="ECO:0000256" key="3">
    <source>
        <dbReference type="ARBA" id="ARBA00022729"/>
    </source>
</evidence>
<dbReference type="RefSeq" id="WP_110502429.1">
    <property type="nucleotide sequence ID" value="NZ_QJVD01000024.1"/>
</dbReference>
<evidence type="ECO:0000259" key="5">
    <source>
        <dbReference type="SMART" id="SM00062"/>
    </source>
</evidence>
<comment type="caution">
    <text evidence="6">The sequence shown here is derived from an EMBL/GenBank/DDBJ whole genome shotgun (WGS) entry which is preliminary data.</text>
</comment>
<dbReference type="Pfam" id="PF00497">
    <property type="entry name" value="SBP_bac_3"/>
    <property type="match status" value="1"/>
</dbReference>
<keyword evidence="2" id="KW-0813">Transport</keyword>
<evidence type="ECO:0000256" key="2">
    <source>
        <dbReference type="ARBA" id="ARBA00022448"/>
    </source>
</evidence>
<dbReference type="OrthoDB" id="9807888at2"/>
<dbReference type="AlphaFoldDB" id="A0A2V5LRL6"/>
<proteinExistence type="inferred from homology"/>
<dbReference type="PANTHER" id="PTHR30085">
    <property type="entry name" value="AMINO ACID ABC TRANSPORTER PERMEASE"/>
    <property type="match status" value="1"/>
</dbReference>
<name>A0A2V5LRL6_9MICC</name>
<dbReference type="InterPro" id="IPR051455">
    <property type="entry name" value="Bact_solute-bind_prot3"/>
</dbReference>
<sequence>MFKAIRPALLVGALALALVTTACGGTAGADKPTAAKFPAGSTMASIAAAGKIKIGASPNQPGLAELNLQGKWTGFNIDLAEYLVSPMGISKDSIDWVNTTAANRIPFIQQGKIDIFATALAITPERVKTIAISGPYLSTKPQLIVRKGDAAKMQSLAQIPQGTKICVLQGSQGQPRVAKEIPQASIVEFNVLTNCVRALEQGTVDAVDSTAPLLAGFVSEKPNVFEFAPMTYGDGEQWGIGMAKNRQDLCEFFNTRLEGAFKDGTITKLWNAHMGKSGLAAPTEPKLMANCK</sequence>
<dbReference type="GO" id="GO:0005576">
    <property type="term" value="C:extracellular region"/>
    <property type="evidence" value="ECO:0007669"/>
    <property type="project" value="TreeGrafter"/>
</dbReference>
<feature type="signal peptide" evidence="4">
    <location>
        <begin position="1"/>
        <end position="24"/>
    </location>
</feature>
<evidence type="ECO:0000313" key="6">
    <source>
        <dbReference type="EMBL" id="PYI65507.1"/>
    </source>
</evidence>
<dbReference type="EMBL" id="QJVD01000024">
    <property type="protein sequence ID" value="PYI65507.1"/>
    <property type="molecule type" value="Genomic_DNA"/>
</dbReference>
<dbReference type="Proteomes" id="UP000247832">
    <property type="component" value="Unassembled WGS sequence"/>
</dbReference>
<evidence type="ECO:0000256" key="1">
    <source>
        <dbReference type="ARBA" id="ARBA00010333"/>
    </source>
</evidence>
<evidence type="ECO:0000313" key="7">
    <source>
        <dbReference type="Proteomes" id="UP000247832"/>
    </source>
</evidence>
<dbReference type="GO" id="GO:0030288">
    <property type="term" value="C:outer membrane-bounded periplasmic space"/>
    <property type="evidence" value="ECO:0007669"/>
    <property type="project" value="TreeGrafter"/>
</dbReference>
<protein>
    <recommendedName>
        <fullName evidence="5">Solute-binding protein family 3/N-terminal domain-containing protein</fullName>
    </recommendedName>
</protein>
<organism evidence="6 7">
    <name type="scientific">Arthrobacter livingstonensis</name>
    <dbReference type="NCBI Taxonomy" id="670078"/>
    <lineage>
        <taxon>Bacteria</taxon>
        <taxon>Bacillati</taxon>
        <taxon>Actinomycetota</taxon>
        <taxon>Actinomycetes</taxon>
        <taxon>Micrococcales</taxon>
        <taxon>Micrococcaceae</taxon>
        <taxon>Arthrobacter</taxon>
    </lineage>
</organism>
<dbReference type="GO" id="GO:0006865">
    <property type="term" value="P:amino acid transport"/>
    <property type="evidence" value="ECO:0007669"/>
    <property type="project" value="TreeGrafter"/>
</dbReference>
<gene>
    <name evidence="6" type="ORF">CVV68_18245</name>
</gene>
<evidence type="ECO:0000256" key="4">
    <source>
        <dbReference type="SAM" id="SignalP"/>
    </source>
</evidence>
<feature type="domain" description="Solute-binding protein family 3/N-terminal" evidence="5">
    <location>
        <begin position="51"/>
        <end position="277"/>
    </location>
</feature>
<dbReference type="SMART" id="SM00062">
    <property type="entry name" value="PBPb"/>
    <property type="match status" value="1"/>
</dbReference>
<keyword evidence="7" id="KW-1185">Reference proteome</keyword>
<comment type="similarity">
    <text evidence="1">Belongs to the bacterial solute-binding protein 3 family.</text>
</comment>
<dbReference type="PROSITE" id="PS51257">
    <property type="entry name" value="PROKAR_LIPOPROTEIN"/>
    <property type="match status" value="1"/>
</dbReference>
<reference evidence="6 7" key="1">
    <citation type="submission" date="2018-05" db="EMBL/GenBank/DDBJ databases">
        <title>Genetic diversity of glacier-inhabiting Cryobacterium bacteria in China and description of Cryobacterium mengkeensis sp. nov. and Arthrobacter glacialis sp. nov.</title>
        <authorList>
            <person name="Liu Q."/>
            <person name="Xin Y.-H."/>
        </authorList>
    </citation>
    <scope>NUCLEOTIDE SEQUENCE [LARGE SCALE GENOMIC DNA]</scope>
    <source>
        <strain evidence="6 7">LI2</strain>
    </source>
</reference>
<dbReference type="PANTHER" id="PTHR30085:SF6">
    <property type="entry name" value="ABC TRANSPORTER GLUTAMINE-BINDING PROTEIN GLNH"/>
    <property type="match status" value="1"/>
</dbReference>
<dbReference type="Gene3D" id="3.40.190.10">
    <property type="entry name" value="Periplasmic binding protein-like II"/>
    <property type="match status" value="2"/>
</dbReference>
<feature type="chain" id="PRO_5039238634" description="Solute-binding protein family 3/N-terminal domain-containing protein" evidence="4">
    <location>
        <begin position="25"/>
        <end position="292"/>
    </location>
</feature>
<accession>A0A2V5LRL6</accession>
<dbReference type="InterPro" id="IPR001638">
    <property type="entry name" value="Solute-binding_3/MltF_N"/>
</dbReference>